<dbReference type="InterPro" id="IPR038081">
    <property type="entry name" value="CalX-like_sf"/>
</dbReference>
<feature type="non-terminal residue" evidence="5">
    <location>
        <position position="1"/>
    </location>
</feature>
<feature type="domain" description="Calx-beta" evidence="4">
    <location>
        <begin position="6"/>
        <end position="83"/>
    </location>
</feature>
<gene>
    <name evidence="5" type="ORF">GBAR_LOCUS28151</name>
</gene>
<evidence type="ECO:0000313" key="5">
    <source>
        <dbReference type="EMBL" id="CAI8051403.1"/>
    </source>
</evidence>
<sequence length="83" mass="8979">MEGVLGFVEVCITVAEEQSLNHGYGSAVINISTSTGTATGHDYVSSPFPNELIIMAGQERMCSNITIIDDIFVEAREELMVIL</sequence>
<evidence type="ECO:0000256" key="3">
    <source>
        <dbReference type="ARBA" id="ARBA00022837"/>
    </source>
</evidence>
<evidence type="ECO:0000256" key="2">
    <source>
        <dbReference type="ARBA" id="ARBA00022737"/>
    </source>
</evidence>
<keyword evidence="1" id="KW-0732">Signal</keyword>
<dbReference type="EMBL" id="CASHTH010003925">
    <property type="protein sequence ID" value="CAI8051403.1"/>
    <property type="molecule type" value="Genomic_DNA"/>
</dbReference>
<keyword evidence="3" id="KW-0106">Calcium</keyword>
<dbReference type="GO" id="GO:0016020">
    <property type="term" value="C:membrane"/>
    <property type="evidence" value="ECO:0007669"/>
    <property type="project" value="InterPro"/>
</dbReference>
<accession>A0AA35TNC3</accession>
<proteinExistence type="predicted"/>
<dbReference type="GO" id="GO:0007154">
    <property type="term" value="P:cell communication"/>
    <property type="evidence" value="ECO:0007669"/>
    <property type="project" value="InterPro"/>
</dbReference>
<dbReference type="AlphaFoldDB" id="A0AA35TNC3"/>
<evidence type="ECO:0000259" key="4">
    <source>
        <dbReference type="Pfam" id="PF03160"/>
    </source>
</evidence>
<keyword evidence="6" id="KW-1185">Reference proteome</keyword>
<dbReference type="Proteomes" id="UP001174909">
    <property type="component" value="Unassembled WGS sequence"/>
</dbReference>
<dbReference type="SUPFAM" id="SSF141072">
    <property type="entry name" value="CalX-like"/>
    <property type="match status" value="1"/>
</dbReference>
<comment type="caution">
    <text evidence="5">The sequence shown here is derived from an EMBL/GenBank/DDBJ whole genome shotgun (WGS) entry which is preliminary data.</text>
</comment>
<name>A0AA35TNC3_GEOBA</name>
<dbReference type="Gene3D" id="2.60.40.2030">
    <property type="match status" value="1"/>
</dbReference>
<dbReference type="InterPro" id="IPR003644">
    <property type="entry name" value="Calx_beta"/>
</dbReference>
<protein>
    <recommendedName>
        <fullName evidence="4">Calx-beta domain-containing protein</fullName>
    </recommendedName>
</protein>
<dbReference type="Pfam" id="PF03160">
    <property type="entry name" value="Calx-beta"/>
    <property type="match status" value="1"/>
</dbReference>
<organism evidence="5 6">
    <name type="scientific">Geodia barretti</name>
    <name type="common">Barrett's horny sponge</name>
    <dbReference type="NCBI Taxonomy" id="519541"/>
    <lineage>
        <taxon>Eukaryota</taxon>
        <taxon>Metazoa</taxon>
        <taxon>Porifera</taxon>
        <taxon>Demospongiae</taxon>
        <taxon>Heteroscleromorpha</taxon>
        <taxon>Tetractinellida</taxon>
        <taxon>Astrophorina</taxon>
        <taxon>Geodiidae</taxon>
        <taxon>Geodia</taxon>
    </lineage>
</organism>
<reference evidence="5" key="1">
    <citation type="submission" date="2023-03" db="EMBL/GenBank/DDBJ databases">
        <authorList>
            <person name="Steffen K."/>
            <person name="Cardenas P."/>
        </authorList>
    </citation>
    <scope>NUCLEOTIDE SEQUENCE</scope>
</reference>
<evidence type="ECO:0000256" key="1">
    <source>
        <dbReference type="ARBA" id="ARBA00022729"/>
    </source>
</evidence>
<keyword evidence="2" id="KW-0677">Repeat</keyword>
<evidence type="ECO:0000313" key="6">
    <source>
        <dbReference type="Proteomes" id="UP001174909"/>
    </source>
</evidence>